<reference evidence="2" key="1">
    <citation type="journal article" date="2016" name="Nat. Commun.">
        <title>Genome analysis of three Pneumocystis species reveals adaptation mechanisms to life exclusively in mammalian hosts.</title>
        <authorList>
            <person name="Ma L."/>
            <person name="Chen Z."/>
            <person name="Huang D.W."/>
            <person name="Kutty G."/>
            <person name="Ishihara M."/>
            <person name="Wang H."/>
            <person name="Abouelleil A."/>
            <person name="Bishop L."/>
            <person name="Davey E."/>
            <person name="Deng R."/>
            <person name="Deng X."/>
            <person name="Fan L."/>
            <person name="Fantoni G."/>
            <person name="Fitzgerald M."/>
            <person name="Gogineni E."/>
            <person name="Goldberg J.M."/>
            <person name="Handley G."/>
            <person name="Hu X."/>
            <person name="Huber C."/>
            <person name="Jiao X."/>
            <person name="Jones K."/>
            <person name="Levin J.Z."/>
            <person name="Liu Y."/>
            <person name="Macdonald P."/>
            <person name="Melnikov A."/>
            <person name="Raley C."/>
            <person name="Sassi M."/>
            <person name="Sherman B.T."/>
            <person name="Song X."/>
            <person name="Sykes S."/>
            <person name="Tran B."/>
            <person name="Walsh L."/>
            <person name="Xia Y."/>
            <person name="Yang J."/>
            <person name="Young S."/>
            <person name="Zeng Q."/>
            <person name="Zheng X."/>
            <person name="Stephens R."/>
            <person name="Nusbaum C."/>
            <person name="Birren B.W."/>
            <person name="Azadi P."/>
            <person name="Lempicki R.A."/>
            <person name="Cuomo C.A."/>
            <person name="Kovacs J.A."/>
        </authorList>
    </citation>
    <scope>NUCLEOTIDE SEQUENCE [LARGE SCALE GENOMIC DNA]</scope>
    <source>
        <strain evidence="2">B123</strain>
    </source>
</reference>
<name>M7NUD4_PNEMU</name>
<protein>
    <recommendedName>
        <fullName evidence="3">Protein kinase domain-containing protein</fullName>
    </recommendedName>
</protein>
<dbReference type="VEuPathDB" id="FungiDB:PNEG_01053"/>
<dbReference type="EMBL" id="AFWA02000003">
    <property type="protein sequence ID" value="EMR10907.1"/>
    <property type="molecule type" value="Genomic_DNA"/>
</dbReference>
<gene>
    <name evidence="1" type="ORF">PNEG_01053</name>
</gene>
<evidence type="ECO:0008006" key="3">
    <source>
        <dbReference type="Google" id="ProtNLM"/>
    </source>
</evidence>
<accession>M7NUD4</accession>
<comment type="caution">
    <text evidence="1">The sequence shown here is derived from an EMBL/GenBank/DDBJ whole genome shotgun (WGS) entry which is preliminary data.</text>
</comment>
<sequence>MERILLKELPEDLPFYPGQIICTGEFSVTRLSVDLKITHYFSTQLISSDICTQKVFPIEAYILFLIKITYLQNIKPKNILHHGNEILKYRISVLYHYSDIVIKQESYLRSIEFHPNMTEKQKILGLSELFYIHYFLEILYGLLTINPSERMTLQKASDHPRVNRKNCFL</sequence>
<proteinExistence type="predicted"/>
<keyword evidence="2" id="KW-1185">Reference proteome</keyword>
<dbReference type="RefSeq" id="XP_007872966.1">
    <property type="nucleotide sequence ID" value="XM_007874775.1"/>
</dbReference>
<dbReference type="HOGENOM" id="CLU_1579196_0_0_1"/>
<evidence type="ECO:0000313" key="1">
    <source>
        <dbReference type="EMBL" id="EMR10907.1"/>
    </source>
</evidence>
<dbReference type="GeneID" id="19894751"/>
<evidence type="ECO:0000313" key="2">
    <source>
        <dbReference type="Proteomes" id="UP000011958"/>
    </source>
</evidence>
<organism evidence="1 2">
    <name type="scientific">Pneumocystis murina (strain B123)</name>
    <name type="common">Mouse pneumocystis pneumonia agent</name>
    <name type="synonym">Pneumocystis carinii f. sp. muris</name>
    <dbReference type="NCBI Taxonomy" id="1069680"/>
    <lineage>
        <taxon>Eukaryota</taxon>
        <taxon>Fungi</taxon>
        <taxon>Dikarya</taxon>
        <taxon>Ascomycota</taxon>
        <taxon>Taphrinomycotina</taxon>
        <taxon>Pneumocystomycetes</taxon>
        <taxon>Pneumocystaceae</taxon>
        <taxon>Pneumocystis</taxon>
    </lineage>
</organism>
<dbReference type="Proteomes" id="UP000011958">
    <property type="component" value="Unassembled WGS sequence"/>
</dbReference>
<dbReference type="AlphaFoldDB" id="M7NUD4"/>
<dbReference type="OrthoDB" id="539158at2759"/>